<keyword evidence="1" id="KW-0472">Membrane</keyword>
<dbReference type="RefSeq" id="WP_093958913.1">
    <property type="nucleotide sequence ID" value="NZ_CP070237.1"/>
</dbReference>
<evidence type="ECO:0000313" key="3">
    <source>
        <dbReference type="Proteomes" id="UP000306241"/>
    </source>
</evidence>
<sequence>MDSQIPLIEASGKITLGTYLVWNRALFAMKLRKFRLGYFILIGASLLLLLVWKSCVIFVFLLIFAISYPFLLVWLAGWRGKKYFLQTKSIQEKEIQYSFFQDHFKTSQSSGNATYLY</sequence>
<dbReference type="OrthoDB" id="2218689at2"/>
<dbReference type="Proteomes" id="UP000306241">
    <property type="component" value="Chromosome"/>
</dbReference>
<gene>
    <name evidence="2" type="ORF">NCTC10924_00496</name>
</gene>
<evidence type="ECO:0000313" key="2">
    <source>
        <dbReference type="EMBL" id="VTT42125.1"/>
    </source>
</evidence>
<organism evidence="2 3">
    <name type="scientific">Streptococcus porcinus</name>
    <dbReference type="NCBI Taxonomy" id="1340"/>
    <lineage>
        <taxon>Bacteria</taxon>
        <taxon>Bacillati</taxon>
        <taxon>Bacillota</taxon>
        <taxon>Bacilli</taxon>
        <taxon>Lactobacillales</taxon>
        <taxon>Streptococcaceae</taxon>
        <taxon>Streptococcus</taxon>
    </lineage>
</organism>
<keyword evidence="1" id="KW-0812">Transmembrane</keyword>
<dbReference type="AlphaFoldDB" id="A0A4V0H1S3"/>
<evidence type="ECO:0000256" key="1">
    <source>
        <dbReference type="SAM" id="Phobius"/>
    </source>
</evidence>
<accession>A0A4V0H1S3</accession>
<protein>
    <submittedName>
        <fullName evidence="2">Membrane protein</fullName>
    </submittedName>
</protein>
<name>A0A4V0H1S3_STRPO</name>
<dbReference type="EMBL" id="LR594052">
    <property type="protein sequence ID" value="VTT42125.1"/>
    <property type="molecule type" value="Genomic_DNA"/>
</dbReference>
<reference evidence="2 3" key="1">
    <citation type="submission" date="2019-05" db="EMBL/GenBank/DDBJ databases">
        <authorList>
            <consortium name="Pathogen Informatics"/>
        </authorList>
    </citation>
    <scope>NUCLEOTIDE SEQUENCE [LARGE SCALE GENOMIC DNA]</scope>
    <source>
        <strain evidence="2 3">NCTC10924</strain>
    </source>
</reference>
<proteinExistence type="predicted"/>
<feature type="transmembrane region" description="Helical" evidence="1">
    <location>
        <begin position="34"/>
        <end position="52"/>
    </location>
</feature>
<keyword evidence="1" id="KW-1133">Transmembrane helix</keyword>
<feature type="transmembrane region" description="Helical" evidence="1">
    <location>
        <begin position="58"/>
        <end position="78"/>
    </location>
</feature>